<sequence length="212" mass="23341">MSSLAVRLAKLLRAHASSTPSSLVVGVQKSSKMWYSSGSHDSNNDDQNIDEVEEDFDDFLGGKPELQPQGVDPRRGWGFRGVHRAIICGKVKEAPVQKILRNGRTVTIFSVGTGGMFDQRIVGAKDLPKPAQWHRIAVHNDALGAYAVQQLAKNSSVYVEGDIETRIYNDSINGEIKNIPEICVRRDGTIRLVKPGESISKISFDDLREGLL</sequence>
<evidence type="ECO:0000313" key="1">
    <source>
        <dbReference type="EMBL" id="KAJ4719379.1"/>
    </source>
</evidence>
<organism evidence="1 2">
    <name type="scientific">Melia azedarach</name>
    <name type="common">Chinaberry tree</name>
    <dbReference type="NCBI Taxonomy" id="155640"/>
    <lineage>
        <taxon>Eukaryota</taxon>
        <taxon>Viridiplantae</taxon>
        <taxon>Streptophyta</taxon>
        <taxon>Embryophyta</taxon>
        <taxon>Tracheophyta</taxon>
        <taxon>Spermatophyta</taxon>
        <taxon>Magnoliopsida</taxon>
        <taxon>eudicotyledons</taxon>
        <taxon>Gunneridae</taxon>
        <taxon>Pentapetalae</taxon>
        <taxon>rosids</taxon>
        <taxon>malvids</taxon>
        <taxon>Sapindales</taxon>
        <taxon>Meliaceae</taxon>
        <taxon>Melia</taxon>
    </lineage>
</organism>
<reference evidence="1 2" key="1">
    <citation type="journal article" date="2023" name="Science">
        <title>Complex scaffold remodeling in plant triterpene biosynthesis.</title>
        <authorList>
            <person name="De La Pena R."/>
            <person name="Hodgson H."/>
            <person name="Liu J.C."/>
            <person name="Stephenson M.J."/>
            <person name="Martin A.C."/>
            <person name="Owen C."/>
            <person name="Harkess A."/>
            <person name="Leebens-Mack J."/>
            <person name="Jimenez L.E."/>
            <person name="Osbourn A."/>
            <person name="Sattely E.S."/>
        </authorList>
    </citation>
    <scope>NUCLEOTIDE SEQUENCE [LARGE SCALE GENOMIC DNA]</scope>
    <source>
        <strain evidence="2">cv. JPN11</strain>
        <tissue evidence="1">Leaf</tissue>
    </source>
</reference>
<protein>
    <submittedName>
        <fullName evidence="1">Single-stranded DNA-binding protein, mitochondrial</fullName>
    </submittedName>
</protein>
<accession>A0ACC1Y6V5</accession>
<name>A0ACC1Y6V5_MELAZ</name>
<gene>
    <name evidence="1" type="ORF">OWV82_007366</name>
</gene>
<dbReference type="Proteomes" id="UP001164539">
    <property type="component" value="Chromosome 4"/>
</dbReference>
<keyword evidence="1" id="KW-0238">DNA-binding</keyword>
<keyword evidence="2" id="KW-1185">Reference proteome</keyword>
<evidence type="ECO:0000313" key="2">
    <source>
        <dbReference type="Proteomes" id="UP001164539"/>
    </source>
</evidence>
<comment type="caution">
    <text evidence="1">The sequence shown here is derived from an EMBL/GenBank/DDBJ whole genome shotgun (WGS) entry which is preliminary data.</text>
</comment>
<proteinExistence type="predicted"/>
<dbReference type="EMBL" id="CM051397">
    <property type="protein sequence ID" value="KAJ4719379.1"/>
    <property type="molecule type" value="Genomic_DNA"/>
</dbReference>